<sequence length="333" mass="36330">MDALLSQLVTAVPRAGSTEELTRPLLELLGTVAGMESTYLTTIDLQASVQHVLYARNVGEMQIPEGLDVPWDDTLCKRSLDEGRTYTPDVADCWGDSAAARALGIRTYVSTPVRSQGGELLGTLCAASGVSRSLTPDTEKLLQLFSQLIGTWLERERLLLQLTETNARLATHALVDVLTGLLNRRAITDTLERALAQAKREDTCVLVGLIDMDGFKHINDTYGHQTGDLFLQETARRLRDTLRTMDSIGRLGGDEFGIVAPGPAENADLAAELLAARITAATTGKFRLKDVQFDYAGASVGVVYISPDTADADEAFRLADTEMYRIKRQRRAS</sequence>
<dbReference type="PROSITE" id="PS50887">
    <property type="entry name" value="GGDEF"/>
    <property type="match status" value="1"/>
</dbReference>
<dbReference type="Pfam" id="PF00990">
    <property type="entry name" value="GGDEF"/>
    <property type="match status" value="1"/>
</dbReference>
<evidence type="ECO:0000259" key="1">
    <source>
        <dbReference type="PROSITE" id="PS50887"/>
    </source>
</evidence>
<gene>
    <name evidence="2" type="ORF">VVD49_13000</name>
</gene>
<dbReference type="InterPro" id="IPR029016">
    <property type="entry name" value="GAF-like_dom_sf"/>
</dbReference>
<dbReference type="SUPFAM" id="SSF55781">
    <property type="entry name" value="GAF domain-like"/>
    <property type="match status" value="1"/>
</dbReference>
<proteinExistence type="predicted"/>
<dbReference type="CDD" id="cd01949">
    <property type="entry name" value="GGDEF"/>
    <property type="match status" value="1"/>
</dbReference>
<dbReference type="EMBL" id="JAYXHS010000002">
    <property type="protein sequence ID" value="MEC5386647.1"/>
    <property type="molecule type" value="Genomic_DNA"/>
</dbReference>
<dbReference type="Pfam" id="PF01590">
    <property type="entry name" value="GAF"/>
    <property type="match status" value="1"/>
</dbReference>
<dbReference type="Gene3D" id="3.30.450.40">
    <property type="match status" value="1"/>
</dbReference>
<evidence type="ECO:0000313" key="2">
    <source>
        <dbReference type="EMBL" id="MEC5386647.1"/>
    </source>
</evidence>
<name>A0ABU6K5A8_9RHOO</name>
<dbReference type="Proteomes" id="UP001331561">
    <property type="component" value="Unassembled WGS sequence"/>
</dbReference>
<comment type="caution">
    <text evidence="2">The sequence shown here is derived from an EMBL/GenBank/DDBJ whole genome shotgun (WGS) entry which is preliminary data.</text>
</comment>
<protein>
    <submittedName>
        <fullName evidence="2">Sensor domain-containing diguanylate cyclase</fullName>
    </submittedName>
</protein>
<dbReference type="PANTHER" id="PTHR46663">
    <property type="entry name" value="DIGUANYLATE CYCLASE DGCT-RELATED"/>
    <property type="match status" value="1"/>
</dbReference>
<evidence type="ECO:0000313" key="3">
    <source>
        <dbReference type="Proteomes" id="UP001331561"/>
    </source>
</evidence>
<reference evidence="2 3" key="1">
    <citation type="submission" date="2024-01" db="EMBL/GenBank/DDBJ databases">
        <title>Uliginosibacterium soil sp. nov.</title>
        <authorList>
            <person name="Lv Y."/>
        </authorList>
    </citation>
    <scope>NUCLEOTIDE SEQUENCE [LARGE SCALE GENOMIC DNA]</scope>
    <source>
        <strain evidence="2 3">H3</strain>
    </source>
</reference>
<dbReference type="SUPFAM" id="SSF55073">
    <property type="entry name" value="Nucleotide cyclase"/>
    <property type="match status" value="1"/>
</dbReference>
<dbReference type="RefSeq" id="WP_327599606.1">
    <property type="nucleotide sequence ID" value="NZ_JAYXHS010000002.1"/>
</dbReference>
<organism evidence="2 3">
    <name type="scientific">Uliginosibacterium silvisoli</name>
    <dbReference type="NCBI Taxonomy" id="3114758"/>
    <lineage>
        <taxon>Bacteria</taxon>
        <taxon>Pseudomonadati</taxon>
        <taxon>Pseudomonadota</taxon>
        <taxon>Betaproteobacteria</taxon>
        <taxon>Rhodocyclales</taxon>
        <taxon>Zoogloeaceae</taxon>
        <taxon>Uliginosibacterium</taxon>
    </lineage>
</organism>
<dbReference type="InterPro" id="IPR003018">
    <property type="entry name" value="GAF"/>
</dbReference>
<dbReference type="Gene3D" id="3.30.70.270">
    <property type="match status" value="1"/>
</dbReference>
<accession>A0ABU6K5A8</accession>
<dbReference type="InterPro" id="IPR029787">
    <property type="entry name" value="Nucleotide_cyclase"/>
</dbReference>
<keyword evidence="3" id="KW-1185">Reference proteome</keyword>
<dbReference type="InterPro" id="IPR043128">
    <property type="entry name" value="Rev_trsase/Diguanyl_cyclase"/>
</dbReference>
<dbReference type="InterPro" id="IPR000160">
    <property type="entry name" value="GGDEF_dom"/>
</dbReference>
<dbReference type="SMART" id="SM00065">
    <property type="entry name" value="GAF"/>
    <property type="match status" value="1"/>
</dbReference>
<dbReference type="InterPro" id="IPR052163">
    <property type="entry name" value="DGC-Regulatory_Protein"/>
</dbReference>
<feature type="domain" description="GGDEF" evidence="1">
    <location>
        <begin position="203"/>
        <end position="333"/>
    </location>
</feature>
<dbReference type="PANTHER" id="PTHR46663:SF3">
    <property type="entry name" value="SLL0267 PROTEIN"/>
    <property type="match status" value="1"/>
</dbReference>
<dbReference type="NCBIfam" id="TIGR00254">
    <property type="entry name" value="GGDEF"/>
    <property type="match status" value="1"/>
</dbReference>
<dbReference type="SMART" id="SM00267">
    <property type="entry name" value="GGDEF"/>
    <property type="match status" value="1"/>
</dbReference>